<accession>A0A3B4D5S8</accession>
<reference evidence="5" key="2">
    <citation type="submission" date="2025-08" db="UniProtKB">
        <authorList>
            <consortium name="Ensembl"/>
        </authorList>
    </citation>
    <scope>IDENTIFICATION</scope>
</reference>
<feature type="region of interest" description="Disordered" evidence="4">
    <location>
        <begin position="75"/>
        <end position="112"/>
    </location>
</feature>
<dbReference type="GO" id="GO:0003723">
    <property type="term" value="F:RNA binding"/>
    <property type="evidence" value="ECO:0007669"/>
    <property type="project" value="InterPro"/>
</dbReference>
<dbReference type="AlphaFoldDB" id="A0A3B4D5S8"/>
<sequence length="112" mass="12461">MLNAAPDAEAEYEAQFASRFTEEDEEFQQRVRSGAQEPPVLEGWRSARGGGGGGARYRDTRLRRTGQSRLELISPAQTQTDRAESVRVNKPRSDGHSDTHTHTLIPTLTHSL</sequence>
<evidence type="ECO:0000256" key="1">
    <source>
        <dbReference type="ARBA" id="ARBA00004123"/>
    </source>
</evidence>
<feature type="compositionally biased region" description="Low complexity" evidence="4">
    <location>
        <begin position="102"/>
        <end position="112"/>
    </location>
</feature>
<dbReference type="InterPro" id="IPR028271">
    <property type="entry name" value="RAMAC"/>
</dbReference>
<evidence type="ECO:0000256" key="2">
    <source>
        <dbReference type="ARBA" id="ARBA00023242"/>
    </source>
</evidence>
<dbReference type="Ensembl" id="ENSPNAT00000029741.2">
    <property type="protein sequence ID" value="ENSPNAP00000019717.2"/>
    <property type="gene ID" value="ENSPNAG00000026408.2"/>
</dbReference>
<dbReference type="GO" id="GO:0106005">
    <property type="term" value="P:RNA 5'-cap (guanine-N7)-methylation"/>
    <property type="evidence" value="ECO:0007669"/>
    <property type="project" value="InterPro"/>
</dbReference>
<dbReference type="PANTHER" id="PTHR48168:SF1">
    <property type="entry name" value="RNA GUANINE-N7 METHYLTRANSFERASE ACTIVATING SUBUNIT-RELATED"/>
    <property type="match status" value="1"/>
</dbReference>
<name>A0A3B4D5S8_PYGNA</name>
<protein>
    <recommendedName>
        <fullName evidence="7">RNMT-activating mini protein</fullName>
    </recommendedName>
</protein>
<evidence type="ECO:0000256" key="3">
    <source>
        <dbReference type="ARBA" id="ARBA00034716"/>
    </source>
</evidence>
<evidence type="ECO:0008006" key="7">
    <source>
        <dbReference type="Google" id="ProtNLM"/>
    </source>
</evidence>
<feature type="compositionally biased region" description="Basic and acidic residues" evidence="4">
    <location>
        <begin position="81"/>
        <end position="101"/>
    </location>
</feature>
<dbReference type="PANTHER" id="PTHR48168">
    <property type="entry name" value="RNA GUANINE-7 METHYLTRANSFERASE-ACTIVATING SUBUNIT-LIKE (PSEUDOGENE)-RELATED"/>
    <property type="match status" value="1"/>
</dbReference>
<feature type="region of interest" description="Disordered" evidence="4">
    <location>
        <begin position="32"/>
        <end position="58"/>
    </location>
</feature>
<reference evidence="5 6" key="1">
    <citation type="submission" date="2020-10" db="EMBL/GenBank/DDBJ databases">
        <title>Pygocentrus nattereri (red-bellied piranha) genome, fPygNat1, primary haplotype.</title>
        <authorList>
            <person name="Myers G."/>
            <person name="Meyer A."/>
            <person name="Karagic N."/>
            <person name="Pippel M."/>
            <person name="Winkler S."/>
            <person name="Tracey A."/>
            <person name="Wood J."/>
            <person name="Formenti G."/>
            <person name="Howe K."/>
            <person name="Fedrigo O."/>
            <person name="Jarvis E.D."/>
        </authorList>
    </citation>
    <scope>NUCLEOTIDE SEQUENCE [LARGE SCALE GENOMIC DNA]</scope>
</reference>
<comment type="subcellular location">
    <subcellularLocation>
        <location evidence="1">Nucleus</location>
    </subcellularLocation>
</comment>
<dbReference type="Pfam" id="PF15320">
    <property type="entry name" value="RAM"/>
    <property type="match status" value="1"/>
</dbReference>
<evidence type="ECO:0000313" key="6">
    <source>
        <dbReference type="Proteomes" id="UP001501920"/>
    </source>
</evidence>
<keyword evidence="6" id="KW-1185">Reference proteome</keyword>
<evidence type="ECO:0000313" key="5">
    <source>
        <dbReference type="Ensembl" id="ENSPNAP00000019717.2"/>
    </source>
</evidence>
<reference evidence="5" key="3">
    <citation type="submission" date="2025-09" db="UniProtKB">
        <authorList>
            <consortium name="Ensembl"/>
        </authorList>
    </citation>
    <scope>IDENTIFICATION</scope>
</reference>
<comment type="similarity">
    <text evidence="3">Belongs to the RAM family.</text>
</comment>
<keyword evidence="2" id="KW-0539">Nucleus</keyword>
<dbReference type="Proteomes" id="UP001501920">
    <property type="component" value="Chromosome 7"/>
</dbReference>
<evidence type="ECO:0000256" key="4">
    <source>
        <dbReference type="SAM" id="MobiDB-lite"/>
    </source>
</evidence>
<proteinExistence type="inferred from homology"/>
<dbReference type="GO" id="GO:0031533">
    <property type="term" value="C:mRNA capping enzyme complex"/>
    <property type="evidence" value="ECO:0007669"/>
    <property type="project" value="InterPro"/>
</dbReference>
<organism evidence="5 6">
    <name type="scientific">Pygocentrus nattereri</name>
    <name type="common">Red-bellied piranha</name>
    <dbReference type="NCBI Taxonomy" id="42514"/>
    <lineage>
        <taxon>Eukaryota</taxon>
        <taxon>Metazoa</taxon>
        <taxon>Chordata</taxon>
        <taxon>Craniata</taxon>
        <taxon>Vertebrata</taxon>
        <taxon>Euteleostomi</taxon>
        <taxon>Actinopterygii</taxon>
        <taxon>Neopterygii</taxon>
        <taxon>Teleostei</taxon>
        <taxon>Ostariophysi</taxon>
        <taxon>Characiformes</taxon>
        <taxon>Characoidei</taxon>
        <taxon>Pygocentrus</taxon>
    </lineage>
</organism>
<dbReference type="STRING" id="42514.ENSPNAP00000019717"/>